<feature type="compositionally biased region" description="Pro residues" evidence="1">
    <location>
        <begin position="107"/>
        <end position="118"/>
    </location>
</feature>
<sequence length="210" mass="22405">MATIIVTPSGSAQPSGIKVCGHCHRKRPVEDFTKPGTTESLKTCISCRKGRAAARARDGAKRKRRTRSSKDPQSRRKTEHSPGRASSNAGSKQAAQQPHSSSSSPLSSPPLQPSPSPLQSPLVNPRAAPPPPTPLSASSDSGRVRTETVNFATSLSRLAHLVSSATEVLGDERLMTLAEEIHHDWKVDEMATFVDGFLKGAAGPSQDRAW</sequence>
<dbReference type="EMBL" id="LN891007">
    <property type="protein sequence ID" value="CUS11984.1"/>
    <property type="molecule type" value="Genomic_DNA"/>
</dbReference>
<gene>
    <name evidence="2" type="ORF">GSTUAT00003898001</name>
</gene>
<proteinExistence type="predicted"/>
<feature type="compositionally biased region" description="Basic and acidic residues" evidence="1">
    <location>
        <begin position="68"/>
        <end position="82"/>
    </location>
</feature>
<feature type="compositionally biased region" description="Basic residues" evidence="1">
    <location>
        <begin position="48"/>
        <end position="67"/>
    </location>
</feature>
<feature type="compositionally biased region" description="Polar residues" evidence="1">
    <location>
        <begin position="84"/>
        <end position="95"/>
    </location>
</feature>
<reference evidence="2" key="1">
    <citation type="submission" date="2015-10" db="EMBL/GenBank/DDBJ databases">
        <authorList>
            <person name="Regsiter A."/>
            <person name="william w."/>
        </authorList>
    </citation>
    <scope>NUCLEOTIDE SEQUENCE</scope>
    <source>
        <strain evidence="2">Montdore</strain>
    </source>
</reference>
<feature type="region of interest" description="Disordered" evidence="1">
    <location>
        <begin position="27"/>
        <end position="144"/>
    </location>
</feature>
<organism evidence="2 3">
    <name type="scientific">Tuber aestivum</name>
    <name type="common">summer truffle</name>
    <dbReference type="NCBI Taxonomy" id="59557"/>
    <lineage>
        <taxon>Eukaryota</taxon>
        <taxon>Fungi</taxon>
        <taxon>Dikarya</taxon>
        <taxon>Ascomycota</taxon>
        <taxon>Pezizomycotina</taxon>
        <taxon>Pezizomycetes</taxon>
        <taxon>Pezizales</taxon>
        <taxon>Tuberaceae</taxon>
        <taxon>Tuber</taxon>
    </lineage>
</organism>
<accession>A0A292PXW8</accession>
<name>A0A292PXW8_9PEZI</name>
<evidence type="ECO:0000313" key="3">
    <source>
        <dbReference type="Proteomes" id="UP001412239"/>
    </source>
</evidence>
<protein>
    <submittedName>
        <fullName evidence="2">Uncharacterized protein</fullName>
    </submittedName>
</protein>
<feature type="compositionally biased region" description="Low complexity" evidence="1">
    <location>
        <begin position="96"/>
        <end position="106"/>
    </location>
</feature>
<keyword evidence="3" id="KW-1185">Reference proteome</keyword>
<dbReference type="Proteomes" id="UP001412239">
    <property type="component" value="Unassembled WGS sequence"/>
</dbReference>
<evidence type="ECO:0000256" key="1">
    <source>
        <dbReference type="SAM" id="MobiDB-lite"/>
    </source>
</evidence>
<dbReference type="AlphaFoldDB" id="A0A292PXW8"/>
<evidence type="ECO:0000313" key="2">
    <source>
        <dbReference type="EMBL" id="CUS11984.1"/>
    </source>
</evidence>